<dbReference type="AlphaFoldDB" id="A0AAV0C6B2"/>
<evidence type="ECO:0000313" key="3">
    <source>
        <dbReference type="EMBL" id="CAH9140315.1"/>
    </source>
</evidence>
<dbReference type="GO" id="GO:0006361">
    <property type="term" value="P:transcription initiation at RNA polymerase I promoter"/>
    <property type="evidence" value="ECO:0007669"/>
    <property type="project" value="InterPro"/>
</dbReference>
<gene>
    <name evidence="2" type="ORF">CEPIT_LOCUS3162</name>
    <name evidence="3" type="ORF">CEPIT_LOCUS38250</name>
</gene>
<name>A0AAV0C6B2_9ASTE</name>
<dbReference type="PANTHER" id="PTHR12790:SF0">
    <property type="entry name" value="RNA POLYMERASE I-SPECIFIC TRANSCRIPTION INITIATION FACTOR RRN3-RELATED"/>
    <property type="match status" value="1"/>
</dbReference>
<dbReference type="GO" id="GO:0001181">
    <property type="term" value="F:RNA polymerase I general transcription initiation factor activity"/>
    <property type="evidence" value="ECO:0007669"/>
    <property type="project" value="InterPro"/>
</dbReference>
<evidence type="ECO:0000313" key="2">
    <source>
        <dbReference type="EMBL" id="CAH9069668.1"/>
    </source>
</evidence>
<dbReference type="PANTHER" id="PTHR12790">
    <property type="entry name" value="TRANSCRIPTION INITIATION FACTOR IA RRN3"/>
    <property type="match status" value="1"/>
</dbReference>
<reference evidence="2" key="1">
    <citation type="submission" date="2022-07" db="EMBL/GenBank/DDBJ databases">
        <authorList>
            <person name="Macas J."/>
            <person name="Novak P."/>
            <person name="Neumann P."/>
        </authorList>
    </citation>
    <scope>NUCLEOTIDE SEQUENCE</scope>
</reference>
<dbReference type="Pfam" id="PF05327">
    <property type="entry name" value="RRN3"/>
    <property type="match status" value="1"/>
</dbReference>
<dbReference type="InterPro" id="IPR007991">
    <property type="entry name" value="RNA_pol_I_trans_ini_fac_RRN3"/>
</dbReference>
<dbReference type="EMBL" id="CAMAPF010000016">
    <property type="protein sequence ID" value="CAH9069668.1"/>
    <property type="molecule type" value="Genomic_DNA"/>
</dbReference>
<accession>A0AAV0C6B2</accession>
<protein>
    <recommendedName>
        <fullName evidence="5">RNA polymerase I-specific transcription initiation factor RRN3</fullName>
    </recommendedName>
</protein>
<keyword evidence="4" id="KW-1185">Reference proteome</keyword>
<comment type="caution">
    <text evidence="2">The sequence shown here is derived from an EMBL/GenBank/DDBJ whole genome shotgun (WGS) entry which is preliminary data.</text>
</comment>
<dbReference type="GO" id="GO:0001042">
    <property type="term" value="F:RNA polymerase I core binding"/>
    <property type="evidence" value="ECO:0007669"/>
    <property type="project" value="TreeGrafter"/>
</dbReference>
<sequence length="630" mass="71019">MGVQLASEQVAMPDIENVDLSDSVVVYHVKDALKSAIKGDIDKYSQLVGVMSHDQHLVPEDVALLVTCLKALSGTVSFIHIVHHRSLLSSVFRMSMWNYGTDVMDALMELLVSLAASNGDYVDLCLEMLVSNFTPPSTYVHLLNQPRGQAKKGQVLDRVHSTLKDIADLVPLSPLRLEKIVKERMPKMNGPNASKEFIVIYAENMLRLDCSPLSELVGSTMLLAIVDRIVELDVFIPWDSIMQDDFTKGIFEIELEDLQGPMDDDQQDSFELERDIWIDRFFGDSDNAQKLDSLMVLTFEYFISCNESGRLCQVFDTLLHSFQKTVMTAYKSKFAQFVMFYACSLDPEICGKRFAITLIHIFETGVHVELRMSAVAYLASYIARARFLDVPFVADCLERLVNWCYNYSKSRVSETIPNPKAHKVFYAGCQGIMYIICFRRGSIHSLFRNKSKLMRMHIEDILRHRLSPLMVCLPSIVEEFLRVAEATCLFSFPDNDAPVGLLESELSIAFGGNQRLDTFFPFDPCLLKKADRFIRPNFVYWSMVRTASDEAEEDECTSDEDDVEVCIPGNAIDIGDGTSRSLDGDNEGGLDSSLSKMSITPKNMLLHQRIGGERAGLLMPSRIRPCPESL</sequence>
<organism evidence="2 4">
    <name type="scientific">Cuscuta epithymum</name>
    <dbReference type="NCBI Taxonomy" id="186058"/>
    <lineage>
        <taxon>Eukaryota</taxon>
        <taxon>Viridiplantae</taxon>
        <taxon>Streptophyta</taxon>
        <taxon>Embryophyta</taxon>
        <taxon>Tracheophyta</taxon>
        <taxon>Spermatophyta</taxon>
        <taxon>Magnoliopsida</taxon>
        <taxon>eudicotyledons</taxon>
        <taxon>Gunneridae</taxon>
        <taxon>Pentapetalae</taxon>
        <taxon>asterids</taxon>
        <taxon>lamiids</taxon>
        <taxon>Solanales</taxon>
        <taxon>Convolvulaceae</taxon>
        <taxon>Cuscuteae</taxon>
        <taxon>Cuscuta</taxon>
        <taxon>Cuscuta subgen. Cuscuta</taxon>
    </lineage>
</organism>
<comment type="similarity">
    <text evidence="1">Belongs to the RRN3 family.</text>
</comment>
<dbReference type="Proteomes" id="UP001152523">
    <property type="component" value="Unassembled WGS sequence"/>
</dbReference>
<dbReference type="GO" id="GO:0005634">
    <property type="term" value="C:nucleus"/>
    <property type="evidence" value="ECO:0007669"/>
    <property type="project" value="TreeGrafter"/>
</dbReference>
<evidence type="ECO:0000256" key="1">
    <source>
        <dbReference type="ARBA" id="ARBA00010098"/>
    </source>
</evidence>
<evidence type="ECO:0008006" key="5">
    <source>
        <dbReference type="Google" id="ProtNLM"/>
    </source>
</evidence>
<dbReference type="EMBL" id="CAMAPF010001023">
    <property type="protein sequence ID" value="CAH9140315.1"/>
    <property type="molecule type" value="Genomic_DNA"/>
</dbReference>
<proteinExistence type="inferred from homology"/>
<evidence type="ECO:0000313" key="4">
    <source>
        <dbReference type="Proteomes" id="UP001152523"/>
    </source>
</evidence>